<reference evidence="1 2" key="1">
    <citation type="submission" date="2018-06" db="EMBL/GenBank/DDBJ databases">
        <title>Pedobacter endophyticus sp. nov., an endophytic bacterium isolated from a leaf of Triticum aestivum.</title>
        <authorList>
            <person name="Zhang L."/>
        </authorList>
    </citation>
    <scope>NUCLEOTIDE SEQUENCE [LARGE SCALE GENOMIC DNA]</scope>
    <source>
        <strain evidence="1 2">CM134L-2</strain>
    </source>
</reference>
<protein>
    <submittedName>
        <fullName evidence="1">Uncharacterized protein</fullName>
    </submittedName>
</protein>
<gene>
    <name evidence="1" type="ORF">DPV69_08030</name>
</gene>
<dbReference type="OrthoDB" id="796315at2"/>
<proteinExistence type="predicted"/>
<name>A0A3S3PP46_9SPHI</name>
<comment type="caution">
    <text evidence="1">The sequence shown here is derived from an EMBL/GenBank/DDBJ whole genome shotgun (WGS) entry which is preliminary data.</text>
</comment>
<evidence type="ECO:0000313" key="2">
    <source>
        <dbReference type="Proteomes" id="UP000284120"/>
    </source>
</evidence>
<organism evidence="1 2">
    <name type="scientific">Pedobacter chitinilyticus</name>
    <dbReference type="NCBI Taxonomy" id="2233776"/>
    <lineage>
        <taxon>Bacteria</taxon>
        <taxon>Pseudomonadati</taxon>
        <taxon>Bacteroidota</taxon>
        <taxon>Sphingobacteriia</taxon>
        <taxon>Sphingobacteriales</taxon>
        <taxon>Sphingobacteriaceae</taxon>
        <taxon>Pedobacter</taxon>
    </lineage>
</organism>
<evidence type="ECO:0000313" key="1">
    <source>
        <dbReference type="EMBL" id="RWU08316.1"/>
    </source>
</evidence>
<dbReference type="Proteomes" id="UP000284120">
    <property type="component" value="Unassembled WGS sequence"/>
</dbReference>
<keyword evidence="2" id="KW-1185">Reference proteome</keyword>
<accession>A0A3S3PP46</accession>
<sequence length="337" mass="38332">MSNTPLKIATILFTSFIPIVIYAQDKVVDYNLIAPLEKIQNSPYQKIHLLDSRINTENFGIIQTGAFNTKAKLIPKVPLSEQLQKILDGMSDTKENGELLLQIRKLAHAELTKVTSEHGFFDFKANLYRKDGETYYKIAEIDTNHFTKGMDVTKKLMRNSSEIITDFIKNNLNNKPVDTLKFTDAEIKDYYTTERERLKLYSANKLIDGAYKDYNQLKGLTPYISEVYIKNDNLSKGFFAKDQNGNEVKLKFKDAYAIVYKGTPYILTDYGQYQLTKENNEFFFTGKIKVQPSASAMTNSTLMFGLVGALITSGGSASDENKYKIDYSDGSFIQIEK</sequence>
<dbReference type="RefSeq" id="WP_113646840.1">
    <property type="nucleotide sequence ID" value="NZ_QMHN01000002.1"/>
</dbReference>
<dbReference type="EMBL" id="SAYW01000002">
    <property type="protein sequence ID" value="RWU08316.1"/>
    <property type="molecule type" value="Genomic_DNA"/>
</dbReference>
<dbReference type="AlphaFoldDB" id="A0A3S3PP46"/>